<gene>
    <name evidence="2" type="ORF">QZM70_32410</name>
</gene>
<dbReference type="RefSeq" id="WP_301771237.1">
    <property type="nucleotide sequence ID" value="NZ_JAUJQL010000023.1"/>
</dbReference>
<dbReference type="Proteomes" id="UP001172217">
    <property type="component" value="Unassembled WGS sequence"/>
</dbReference>
<evidence type="ECO:0000256" key="1">
    <source>
        <dbReference type="SAM" id="MobiDB-lite"/>
    </source>
</evidence>
<evidence type="ECO:0000313" key="3">
    <source>
        <dbReference type="Proteomes" id="UP001172217"/>
    </source>
</evidence>
<sequence>MSTNEKPDSQHIIELSTVYFYEGAAPRVIALKDCGLPMKSPVPGAFSALYGYQSKQEGFMAARAYADKNRLQFTVIDLLVKLDQKQNPLMMKPEDLPQHDFITFQRLSRSMTDELGGILKQQLEREGADTSALDPSKPHLLLMQRPDLIAAVINEPGWEHMKVVTYPAKIALSEKPLNIGTVPFRHWDSIQKATCRLNPNIQITLDPPGQRAKDAPASAPPSDRPRGPRMK</sequence>
<keyword evidence="3" id="KW-1185">Reference proteome</keyword>
<proteinExistence type="predicted"/>
<organism evidence="2 3">
    <name type="scientific">Burkholderia orbicola</name>
    <dbReference type="NCBI Taxonomy" id="2978683"/>
    <lineage>
        <taxon>Bacteria</taxon>
        <taxon>Pseudomonadati</taxon>
        <taxon>Pseudomonadota</taxon>
        <taxon>Betaproteobacteria</taxon>
        <taxon>Burkholderiales</taxon>
        <taxon>Burkholderiaceae</taxon>
        <taxon>Burkholderia</taxon>
        <taxon>Burkholderia cepacia complex</taxon>
    </lineage>
</organism>
<reference evidence="2" key="1">
    <citation type="submission" date="2023-07" db="EMBL/GenBank/DDBJ databases">
        <title>A collection of bacterial strains from the Burkholderia cepacia Research Laboratory and Repository.</title>
        <authorList>
            <person name="Lipuma J."/>
            <person name="Spilker T."/>
            <person name="Caverly L."/>
        </authorList>
    </citation>
    <scope>NUCLEOTIDE SEQUENCE</scope>
    <source>
        <strain evidence="2">AU45194</strain>
    </source>
</reference>
<evidence type="ECO:0000313" key="2">
    <source>
        <dbReference type="EMBL" id="MDN7527656.1"/>
    </source>
</evidence>
<protein>
    <recommendedName>
        <fullName evidence="4">RES domain-containing protein</fullName>
    </recommendedName>
</protein>
<dbReference type="EMBL" id="JAUJQL010000023">
    <property type="protein sequence ID" value="MDN7527656.1"/>
    <property type="molecule type" value="Genomic_DNA"/>
</dbReference>
<comment type="caution">
    <text evidence="2">The sequence shown here is derived from an EMBL/GenBank/DDBJ whole genome shotgun (WGS) entry which is preliminary data.</text>
</comment>
<accession>A0ABT8P1D5</accession>
<evidence type="ECO:0008006" key="4">
    <source>
        <dbReference type="Google" id="ProtNLM"/>
    </source>
</evidence>
<feature type="region of interest" description="Disordered" evidence="1">
    <location>
        <begin position="201"/>
        <end position="231"/>
    </location>
</feature>
<name>A0ABT8P1D5_9BURK</name>